<dbReference type="AlphaFoldDB" id="A0A3L8SMV2"/>
<organism evidence="1 2">
    <name type="scientific">Chloebia gouldiae</name>
    <name type="common">Gouldian finch</name>
    <name type="synonym">Erythrura gouldiae</name>
    <dbReference type="NCBI Taxonomy" id="44316"/>
    <lineage>
        <taxon>Eukaryota</taxon>
        <taxon>Metazoa</taxon>
        <taxon>Chordata</taxon>
        <taxon>Craniata</taxon>
        <taxon>Vertebrata</taxon>
        <taxon>Euteleostomi</taxon>
        <taxon>Archelosauria</taxon>
        <taxon>Archosauria</taxon>
        <taxon>Dinosauria</taxon>
        <taxon>Saurischia</taxon>
        <taxon>Theropoda</taxon>
        <taxon>Coelurosauria</taxon>
        <taxon>Aves</taxon>
        <taxon>Neognathae</taxon>
        <taxon>Neoaves</taxon>
        <taxon>Telluraves</taxon>
        <taxon>Australaves</taxon>
        <taxon>Passeriformes</taxon>
        <taxon>Passeroidea</taxon>
        <taxon>Passeridae</taxon>
        <taxon>Chloebia</taxon>
    </lineage>
</organism>
<protein>
    <submittedName>
        <fullName evidence="1">Uncharacterized protein</fullName>
    </submittedName>
</protein>
<evidence type="ECO:0000313" key="2">
    <source>
        <dbReference type="Proteomes" id="UP000276834"/>
    </source>
</evidence>
<keyword evidence="2" id="KW-1185">Reference proteome</keyword>
<name>A0A3L8SMV2_CHLGU</name>
<evidence type="ECO:0000313" key="1">
    <source>
        <dbReference type="EMBL" id="RLW04369.1"/>
    </source>
</evidence>
<accession>A0A3L8SMV2</accession>
<gene>
    <name evidence="1" type="ORF">DV515_00005788</name>
</gene>
<sequence>MLAVMSVARHMLMAWNEVDCNYILRESLNGGFVEAGHRLWWSCTCAVRAPTALTLPSALWEQGAAGSQIQPVWCTSGGSNWSMAQVCQQNIMVLKCQA</sequence>
<comment type="caution">
    <text evidence="1">The sequence shown here is derived from an EMBL/GenBank/DDBJ whole genome shotgun (WGS) entry which is preliminary data.</text>
</comment>
<dbReference type="Proteomes" id="UP000276834">
    <property type="component" value="Unassembled WGS sequence"/>
</dbReference>
<proteinExistence type="predicted"/>
<reference evidence="1 2" key="1">
    <citation type="journal article" date="2018" name="Proc. R. Soc. B">
        <title>A non-coding region near Follistatin controls head colour polymorphism in the Gouldian finch.</title>
        <authorList>
            <person name="Toomey M.B."/>
            <person name="Marques C.I."/>
            <person name="Andrade P."/>
            <person name="Araujo P.M."/>
            <person name="Sabatino S."/>
            <person name="Gazda M.A."/>
            <person name="Afonso S."/>
            <person name="Lopes R.J."/>
            <person name="Corbo J.C."/>
            <person name="Carneiro M."/>
        </authorList>
    </citation>
    <scope>NUCLEOTIDE SEQUENCE [LARGE SCALE GENOMIC DNA]</scope>
    <source>
        <strain evidence="1">Red01</strain>
        <tissue evidence="1">Muscle</tissue>
    </source>
</reference>
<dbReference type="EMBL" id="QUSF01000013">
    <property type="protein sequence ID" value="RLW04369.1"/>
    <property type="molecule type" value="Genomic_DNA"/>
</dbReference>